<dbReference type="AlphaFoldDB" id="A0A7X6QML1"/>
<dbReference type="Pfam" id="PF13350">
    <property type="entry name" value="Y_phosphatase3"/>
    <property type="match status" value="1"/>
</dbReference>
<dbReference type="Proteomes" id="UP000544090">
    <property type="component" value="Unassembled WGS sequence"/>
</dbReference>
<feature type="domain" description="Tyrosine specific protein phosphatases" evidence="2">
    <location>
        <begin position="121"/>
        <end position="192"/>
    </location>
</feature>
<reference evidence="3 4" key="1">
    <citation type="submission" date="2020-04" db="EMBL/GenBank/DDBJ databases">
        <title>Arthrobacter sp. nov.</title>
        <authorList>
            <person name="Liu S."/>
        </authorList>
    </citation>
    <scope>NUCLEOTIDE SEQUENCE [LARGE SCALE GENOMIC DNA]</scope>
    <source>
        <strain evidence="3 4">E918</strain>
    </source>
</reference>
<dbReference type="InterPro" id="IPR000387">
    <property type="entry name" value="Tyr_Pase_dom"/>
</dbReference>
<dbReference type="RefSeq" id="WP_168488949.1">
    <property type="nucleotide sequence ID" value="NZ_JAAZSQ010000027.1"/>
</dbReference>
<proteinExistence type="inferred from homology"/>
<keyword evidence="4" id="KW-1185">Reference proteome</keyword>
<dbReference type="InterPro" id="IPR026893">
    <property type="entry name" value="Tyr/Ser_Pase_IphP-type"/>
</dbReference>
<accession>A0A7X6QML1</accession>
<evidence type="ECO:0000259" key="2">
    <source>
        <dbReference type="PROSITE" id="PS50056"/>
    </source>
</evidence>
<comment type="similarity">
    <text evidence="1">Belongs to the protein-tyrosine phosphatase family.</text>
</comment>
<dbReference type="Gene3D" id="3.90.190.10">
    <property type="entry name" value="Protein tyrosine phosphatase superfamily"/>
    <property type="match status" value="1"/>
</dbReference>
<dbReference type="PROSITE" id="PS50056">
    <property type="entry name" value="TYR_PHOSPHATASE_2"/>
    <property type="match status" value="1"/>
</dbReference>
<organism evidence="3 4">
    <name type="scientific">Arthrobacter mobilis</name>
    <dbReference type="NCBI Taxonomy" id="2724944"/>
    <lineage>
        <taxon>Bacteria</taxon>
        <taxon>Bacillati</taxon>
        <taxon>Actinomycetota</taxon>
        <taxon>Actinomycetes</taxon>
        <taxon>Micrococcales</taxon>
        <taxon>Micrococcaceae</taxon>
        <taxon>Arthrobacter</taxon>
    </lineage>
</organism>
<dbReference type="PROSITE" id="PS00383">
    <property type="entry name" value="TYR_PHOSPHATASE_1"/>
    <property type="match status" value="1"/>
</dbReference>
<gene>
    <name evidence="3" type="ORF">HGG74_18980</name>
</gene>
<dbReference type="PANTHER" id="PTHR31126">
    <property type="entry name" value="TYROSINE-PROTEIN PHOSPHATASE"/>
    <property type="match status" value="1"/>
</dbReference>
<protein>
    <submittedName>
        <fullName evidence="3">Tyrosine-protein phosphatase</fullName>
    </submittedName>
</protein>
<evidence type="ECO:0000256" key="1">
    <source>
        <dbReference type="ARBA" id="ARBA00009580"/>
    </source>
</evidence>
<dbReference type="PANTHER" id="PTHR31126:SF1">
    <property type="entry name" value="TYROSINE SPECIFIC PROTEIN PHOSPHATASES DOMAIN-CONTAINING PROTEIN"/>
    <property type="match status" value="1"/>
</dbReference>
<dbReference type="EMBL" id="JAAZSQ010000027">
    <property type="protein sequence ID" value="NKX56570.1"/>
    <property type="molecule type" value="Genomic_DNA"/>
</dbReference>
<name>A0A7X6QML1_9MICC</name>
<dbReference type="GO" id="GO:0004721">
    <property type="term" value="F:phosphoprotein phosphatase activity"/>
    <property type="evidence" value="ECO:0007669"/>
    <property type="project" value="InterPro"/>
</dbReference>
<dbReference type="InterPro" id="IPR029021">
    <property type="entry name" value="Prot-tyrosine_phosphatase-like"/>
</dbReference>
<comment type="caution">
    <text evidence="3">The sequence shown here is derived from an EMBL/GenBank/DDBJ whole genome shotgun (WGS) entry which is preliminary data.</text>
</comment>
<sequence length="265" mass="28720">MITTPETEGTAVPLAPLVNLRDLGGLRVEGGYVRHGALWRSDDICLTTHEQLQDLVSAGLRAVIDLRSPEELNRTGRGPSMAYQIEHYHLPLTDGISTPAVMAEVFRAIRTPRDVGKWYAQLFRDRVSTILHALQVIAYTDGGVLFHCAAGKDRTGILAAVVLSCLGTDQRTIIADYALTRHNIATVLHRLDGGGTPPRSATGTFTGYAGHPLMGADEDNMRGMLETLSGEGGMMPVLRAAGYDDDLHSALKNRLVTPNRRAPTE</sequence>
<evidence type="ECO:0000313" key="4">
    <source>
        <dbReference type="Proteomes" id="UP000544090"/>
    </source>
</evidence>
<evidence type="ECO:0000313" key="3">
    <source>
        <dbReference type="EMBL" id="NKX56570.1"/>
    </source>
</evidence>
<dbReference type="InterPro" id="IPR016130">
    <property type="entry name" value="Tyr_Pase_AS"/>
</dbReference>
<dbReference type="SUPFAM" id="SSF52799">
    <property type="entry name" value="(Phosphotyrosine protein) phosphatases II"/>
    <property type="match status" value="1"/>
</dbReference>